<dbReference type="InterPro" id="IPR002491">
    <property type="entry name" value="ABC_transptr_periplasmic_BD"/>
</dbReference>
<dbReference type="RefSeq" id="WP_053780068.1">
    <property type="nucleotide sequence ID" value="NZ_LITU01000042.1"/>
</dbReference>
<proteinExistence type="inferred from homology"/>
<dbReference type="Gene3D" id="3.40.50.1980">
    <property type="entry name" value="Nitrogenase molybdenum iron protein domain"/>
    <property type="match status" value="2"/>
</dbReference>
<feature type="domain" description="Fe/B12 periplasmic-binding" evidence="5">
    <location>
        <begin position="69"/>
        <end position="327"/>
    </location>
</feature>
<sequence>MTGVRSKWWAGFMILVLVIGIIGCSNQAEETTDNKASAPAVTEEQPENSAAETQVISTVNGDVEIPVNPQRIVTQGYLADFLALGVKPVGAPDYELESPYVLDLVEGVADIGRIDGGSVEKILSLQPDLIVTVGGDEKLNEQYRKIAPTLIIPYGTYDNVHEEITAFGEIINKQKEAKDWLSQFEVKVKTAKESIQGLVKEGTTFSNFSLFGKEWYINGDGVNRGGQAIYQQLGLKAPDIVQKELIDQDKDTVAISEEKLADYAGDYIFLDLSNGGSLDEGSPVWSSLDAVKNNRVFKLDGERFWPYDPLAVEAQVQEIADMIKGRFGKTEN</sequence>
<dbReference type="PANTHER" id="PTHR30532">
    <property type="entry name" value="IRON III DICITRATE-BINDING PERIPLASMIC PROTEIN"/>
    <property type="match status" value="1"/>
</dbReference>
<protein>
    <recommendedName>
        <fullName evidence="5">Fe/B12 periplasmic-binding domain-containing protein</fullName>
    </recommendedName>
</protein>
<reference evidence="6 7" key="1">
    <citation type="submission" date="2015-08" db="EMBL/GenBank/DDBJ databases">
        <title>Draft genome sequence of cellulolytic and xylanolytic Paenibacillus sp. A59, isolated from a decaying forest soil from Patagonia, Argentina.</title>
        <authorList>
            <person name="Ghio S."/>
            <person name="Caceres A.M."/>
            <person name="Talia P."/>
            <person name="Grasso D."/>
            <person name="Campos E."/>
        </authorList>
    </citation>
    <scope>NUCLEOTIDE SEQUENCE [LARGE SCALE GENOMIC DNA]</scope>
    <source>
        <strain evidence="6 7">A59</strain>
    </source>
</reference>
<dbReference type="EMBL" id="LITU01000042">
    <property type="protein sequence ID" value="KOY17235.1"/>
    <property type="molecule type" value="Genomic_DNA"/>
</dbReference>
<dbReference type="PATRIC" id="fig|1705561.3.peg.1075"/>
<comment type="subcellular location">
    <subcellularLocation>
        <location evidence="1">Cell envelope</location>
    </subcellularLocation>
</comment>
<evidence type="ECO:0000256" key="2">
    <source>
        <dbReference type="ARBA" id="ARBA00008814"/>
    </source>
</evidence>
<evidence type="ECO:0000259" key="5">
    <source>
        <dbReference type="PROSITE" id="PS50983"/>
    </source>
</evidence>
<comment type="similarity">
    <text evidence="2">Belongs to the bacterial solute-binding protein 8 family.</text>
</comment>
<keyword evidence="7" id="KW-1185">Reference proteome</keyword>
<gene>
    <name evidence="6" type="ORF">AMS66_06755</name>
</gene>
<dbReference type="PROSITE" id="PS51257">
    <property type="entry name" value="PROKAR_LIPOPROTEIN"/>
    <property type="match status" value="1"/>
</dbReference>
<dbReference type="GO" id="GO:0030288">
    <property type="term" value="C:outer membrane-bounded periplasmic space"/>
    <property type="evidence" value="ECO:0007669"/>
    <property type="project" value="TreeGrafter"/>
</dbReference>
<evidence type="ECO:0000256" key="4">
    <source>
        <dbReference type="ARBA" id="ARBA00022729"/>
    </source>
</evidence>
<dbReference type="GO" id="GO:1901678">
    <property type="term" value="P:iron coordination entity transport"/>
    <property type="evidence" value="ECO:0007669"/>
    <property type="project" value="UniProtKB-ARBA"/>
</dbReference>
<dbReference type="PANTHER" id="PTHR30532:SF26">
    <property type="entry name" value="IRON(3+)-HYDROXAMATE-BINDING PROTEIN FHUD"/>
    <property type="match status" value="1"/>
</dbReference>
<dbReference type="Pfam" id="PF01497">
    <property type="entry name" value="Peripla_BP_2"/>
    <property type="match status" value="1"/>
</dbReference>
<dbReference type="Proteomes" id="UP000037688">
    <property type="component" value="Unassembled WGS sequence"/>
</dbReference>
<dbReference type="PROSITE" id="PS50983">
    <property type="entry name" value="FE_B12_PBP"/>
    <property type="match status" value="1"/>
</dbReference>
<keyword evidence="3" id="KW-0813">Transport</keyword>
<name>A0A0N0UI68_9BACL</name>
<organism evidence="6 7">
    <name type="scientific">Paenibacillus xylanivorans</name>
    <dbReference type="NCBI Taxonomy" id="1705561"/>
    <lineage>
        <taxon>Bacteria</taxon>
        <taxon>Bacillati</taxon>
        <taxon>Bacillota</taxon>
        <taxon>Bacilli</taxon>
        <taxon>Bacillales</taxon>
        <taxon>Paenibacillaceae</taxon>
        <taxon>Paenibacillus</taxon>
    </lineage>
</organism>
<evidence type="ECO:0000256" key="1">
    <source>
        <dbReference type="ARBA" id="ARBA00004196"/>
    </source>
</evidence>
<comment type="caution">
    <text evidence="6">The sequence shown here is derived from an EMBL/GenBank/DDBJ whole genome shotgun (WGS) entry which is preliminary data.</text>
</comment>
<keyword evidence="4" id="KW-0732">Signal</keyword>
<evidence type="ECO:0000313" key="6">
    <source>
        <dbReference type="EMBL" id="KOY17235.1"/>
    </source>
</evidence>
<dbReference type="OrthoDB" id="2241086at2"/>
<dbReference type="InterPro" id="IPR051313">
    <property type="entry name" value="Bact_iron-sidero_bind"/>
</dbReference>
<dbReference type="AlphaFoldDB" id="A0A0N0UI68"/>
<dbReference type="SUPFAM" id="SSF53807">
    <property type="entry name" value="Helical backbone' metal receptor"/>
    <property type="match status" value="1"/>
</dbReference>
<accession>A0A0N0UI68</accession>
<evidence type="ECO:0000313" key="7">
    <source>
        <dbReference type="Proteomes" id="UP000037688"/>
    </source>
</evidence>
<evidence type="ECO:0000256" key="3">
    <source>
        <dbReference type="ARBA" id="ARBA00022448"/>
    </source>
</evidence>